<evidence type="ECO:0000313" key="13">
    <source>
        <dbReference type="EMBL" id="MDW2800657.1"/>
    </source>
</evidence>
<dbReference type="InterPro" id="IPR009081">
    <property type="entry name" value="PP-bd_ACP"/>
</dbReference>
<evidence type="ECO:0000256" key="9">
    <source>
        <dbReference type="PROSITE-ProRule" id="PRU01363"/>
    </source>
</evidence>
<evidence type="ECO:0000256" key="3">
    <source>
        <dbReference type="ARBA" id="ARBA00004789"/>
    </source>
</evidence>
<feature type="region of interest" description="C-terminal hotdog fold" evidence="9">
    <location>
        <begin position="2127"/>
        <end position="2273"/>
    </location>
</feature>
<feature type="domain" description="Carrier" evidence="10">
    <location>
        <begin position="3933"/>
        <end position="4007"/>
    </location>
</feature>
<feature type="domain" description="Ketosynthase family 3 (KS3)" evidence="11">
    <location>
        <begin position="1379"/>
        <end position="1806"/>
    </location>
</feature>
<protein>
    <submittedName>
        <fullName evidence="13">SDR family NAD(P)-dependent oxidoreductase</fullName>
    </submittedName>
</protein>
<dbReference type="InterPro" id="IPR016039">
    <property type="entry name" value="Thiolase-like"/>
</dbReference>
<keyword evidence="6" id="KW-0597">Phosphoprotein</keyword>
<keyword evidence="8" id="KW-0677">Repeat</keyword>
<dbReference type="InterPro" id="IPR020807">
    <property type="entry name" value="PKS_DH"/>
</dbReference>
<evidence type="ECO:0000256" key="7">
    <source>
        <dbReference type="ARBA" id="ARBA00022679"/>
    </source>
</evidence>
<evidence type="ECO:0000256" key="8">
    <source>
        <dbReference type="ARBA" id="ARBA00022737"/>
    </source>
</evidence>
<dbReference type="Gene3D" id="3.10.129.110">
    <property type="entry name" value="Polyketide synthase dehydratase"/>
    <property type="match status" value="1"/>
</dbReference>
<dbReference type="Gene3D" id="3.40.50.720">
    <property type="entry name" value="NAD(P)-binding Rossmann-like Domain"/>
    <property type="match status" value="3"/>
</dbReference>
<evidence type="ECO:0000256" key="5">
    <source>
        <dbReference type="ARBA" id="ARBA00022490"/>
    </source>
</evidence>
<dbReference type="RefSeq" id="WP_318066820.1">
    <property type="nucleotide sequence ID" value="NZ_JAWONS010000329.1"/>
</dbReference>
<dbReference type="SUPFAM" id="SSF53901">
    <property type="entry name" value="Thiolase-like"/>
    <property type="match status" value="3"/>
</dbReference>
<dbReference type="PROSITE" id="PS00606">
    <property type="entry name" value="KS3_1"/>
    <property type="match status" value="2"/>
</dbReference>
<dbReference type="Pfam" id="PF22621">
    <property type="entry name" value="CurL-like_PKS_C"/>
    <property type="match status" value="1"/>
</dbReference>
<dbReference type="SMART" id="SM00823">
    <property type="entry name" value="PKS_PP"/>
    <property type="match status" value="3"/>
</dbReference>
<dbReference type="Pfam" id="PF08659">
    <property type="entry name" value="KR"/>
    <property type="match status" value="3"/>
</dbReference>
<dbReference type="Pfam" id="PF22336">
    <property type="entry name" value="RhiE-like_linker"/>
    <property type="match status" value="1"/>
</dbReference>
<dbReference type="InterPro" id="IPR036736">
    <property type="entry name" value="ACP-like_sf"/>
</dbReference>
<keyword evidence="14" id="KW-1185">Reference proteome</keyword>
<feature type="region of interest" description="N-terminal hotdog fold" evidence="9">
    <location>
        <begin position="1991"/>
        <end position="2109"/>
    </location>
</feature>
<dbReference type="Proteomes" id="UP001276854">
    <property type="component" value="Unassembled WGS sequence"/>
</dbReference>
<dbReference type="InterPro" id="IPR006162">
    <property type="entry name" value="Ppantetheine_attach_site"/>
</dbReference>
<evidence type="ECO:0000256" key="2">
    <source>
        <dbReference type="ARBA" id="ARBA00004496"/>
    </source>
</evidence>
<dbReference type="SMART" id="SM00825">
    <property type="entry name" value="PKS_KS"/>
    <property type="match status" value="3"/>
</dbReference>
<feature type="domain" description="PKS/mFAS DH" evidence="12">
    <location>
        <begin position="1991"/>
        <end position="2273"/>
    </location>
</feature>
<dbReference type="EMBL" id="JAWONS010000329">
    <property type="protein sequence ID" value="MDW2800657.1"/>
    <property type="molecule type" value="Genomic_DNA"/>
</dbReference>
<keyword evidence="5" id="KW-0963">Cytoplasm</keyword>
<dbReference type="Pfam" id="PF16197">
    <property type="entry name" value="KAsynt_C_assoc"/>
    <property type="match status" value="1"/>
</dbReference>
<dbReference type="Pfam" id="PF02801">
    <property type="entry name" value="Ketoacyl-synt_C"/>
    <property type="match status" value="3"/>
</dbReference>
<name>A0ABU4GSP6_9CLOT</name>
<dbReference type="Gene3D" id="1.10.1200.10">
    <property type="entry name" value="ACP-like"/>
    <property type="match status" value="4"/>
</dbReference>
<dbReference type="PROSITE" id="PS00012">
    <property type="entry name" value="PHOSPHOPANTETHEINE"/>
    <property type="match status" value="2"/>
</dbReference>
<dbReference type="PROSITE" id="PS52019">
    <property type="entry name" value="PKS_MFAS_DH"/>
    <property type="match status" value="1"/>
</dbReference>
<feature type="domain" description="Ketosynthase family 3 (KS3)" evidence="11">
    <location>
        <begin position="2850"/>
        <end position="3281"/>
    </location>
</feature>
<dbReference type="PROSITE" id="PS52004">
    <property type="entry name" value="KS3_2"/>
    <property type="match status" value="3"/>
</dbReference>
<dbReference type="PANTHER" id="PTHR43775:SF37">
    <property type="entry name" value="SI:DKEY-61P9.11"/>
    <property type="match status" value="1"/>
</dbReference>
<evidence type="ECO:0000256" key="6">
    <source>
        <dbReference type="ARBA" id="ARBA00022553"/>
    </source>
</evidence>
<feature type="domain" description="Ketosynthase family 3 (KS3)" evidence="11">
    <location>
        <begin position="656"/>
        <end position="1087"/>
    </location>
</feature>
<dbReference type="SUPFAM" id="SSF51735">
    <property type="entry name" value="NAD(P)-binding Rossmann-fold domains"/>
    <property type="match status" value="3"/>
</dbReference>
<dbReference type="SMART" id="SM00822">
    <property type="entry name" value="PKS_KR"/>
    <property type="match status" value="3"/>
</dbReference>
<dbReference type="InterPro" id="IPR020841">
    <property type="entry name" value="PKS_Beta-ketoAc_synthase_dom"/>
</dbReference>
<evidence type="ECO:0000259" key="10">
    <source>
        <dbReference type="PROSITE" id="PS50075"/>
    </source>
</evidence>
<evidence type="ECO:0000256" key="4">
    <source>
        <dbReference type="ARBA" id="ARBA00022450"/>
    </source>
</evidence>
<dbReference type="InterPro" id="IPR049900">
    <property type="entry name" value="PKS_mFAS_DH"/>
</dbReference>
<dbReference type="Pfam" id="PF00109">
    <property type="entry name" value="ketoacyl-synt"/>
    <property type="match status" value="3"/>
</dbReference>
<dbReference type="SUPFAM" id="SSF47336">
    <property type="entry name" value="ACP-like"/>
    <property type="match status" value="4"/>
</dbReference>
<dbReference type="Pfam" id="PF14765">
    <property type="entry name" value="PS-DH"/>
    <property type="match status" value="1"/>
</dbReference>
<feature type="domain" description="Carrier" evidence="10">
    <location>
        <begin position="1290"/>
        <end position="1364"/>
    </location>
</feature>
<dbReference type="InterPro" id="IPR042104">
    <property type="entry name" value="PKS_dehydratase_sf"/>
</dbReference>
<gene>
    <name evidence="13" type="ORF">RZO55_24105</name>
</gene>
<dbReference type="InterPro" id="IPR057326">
    <property type="entry name" value="KR_dom"/>
</dbReference>
<keyword evidence="4" id="KW-0596">Phosphopantetheine</keyword>
<dbReference type="PANTHER" id="PTHR43775">
    <property type="entry name" value="FATTY ACID SYNTHASE"/>
    <property type="match status" value="1"/>
</dbReference>
<feature type="active site" description="Proton donor; for dehydratase activity" evidence="9">
    <location>
        <position position="2186"/>
    </location>
</feature>
<dbReference type="InterPro" id="IPR014030">
    <property type="entry name" value="Ketoacyl_synth_N"/>
</dbReference>
<evidence type="ECO:0000256" key="1">
    <source>
        <dbReference type="ARBA" id="ARBA00003299"/>
    </source>
</evidence>
<comment type="caution">
    <text evidence="13">The sequence shown here is derived from an EMBL/GenBank/DDBJ whole genome shotgun (WGS) entry which is preliminary data.</text>
</comment>
<dbReference type="InterPro" id="IPR032821">
    <property type="entry name" value="PKS_assoc"/>
</dbReference>
<dbReference type="InterPro" id="IPR036291">
    <property type="entry name" value="NAD(P)-bd_dom_sf"/>
</dbReference>
<comment type="subcellular location">
    <subcellularLocation>
        <location evidence="2">Cytoplasm</location>
    </subcellularLocation>
</comment>
<keyword evidence="7" id="KW-0808">Transferase</keyword>
<accession>A0ABU4GSP6</accession>
<dbReference type="InterPro" id="IPR049551">
    <property type="entry name" value="PKS_DH_C"/>
</dbReference>
<dbReference type="InterPro" id="IPR049490">
    <property type="entry name" value="C883_1060-like_KR_N"/>
</dbReference>
<dbReference type="InterPro" id="IPR018201">
    <property type="entry name" value="Ketoacyl_synth_AS"/>
</dbReference>
<evidence type="ECO:0000259" key="12">
    <source>
        <dbReference type="PROSITE" id="PS52019"/>
    </source>
</evidence>
<dbReference type="InterPro" id="IPR054514">
    <property type="entry name" value="RhiE-like_linker"/>
</dbReference>
<dbReference type="Gene3D" id="1.10.1240.100">
    <property type="match status" value="3"/>
</dbReference>
<dbReference type="Pfam" id="PF00550">
    <property type="entry name" value="PP-binding"/>
    <property type="match status" value="4"/>
</dbReference>
<dbReference type="InterPro" id="IPR014031">
    <property type="entry name" value="Ketoacyl_synth_C"/>
</dbReference>
<feature type="domain" description="Carrier" evidence="10">
    <location>
        <begin position="2744"/>
        <end position="2823"/>
    </location>
</feature>
<dbReference type="InterPro" id="IPR049552">
    <property type="entry name" value="PKS_DH_N"/>
</dbReference>
<dbReference type="Pfam" id="PF21394">
    <property type="entry name" value="Beta-ketacyl_N"/>
    <property type="match status" value="1"/>
</dbReference>
<evidence type="ECO:0000313" key="14">
    <source>
        <dbReference type="Proteomes" id="UP001276854"/>
    </source>
</evidence>
<proteinExistence type="predicted"/>
<organism evidence="13 14">
    <name type="scientific">Clostridium boliviensis</name>
    <dbReference type="NCBI Taxonomy" id="318465"/>
    <lineage>
        <taxon>Bacteria</taxon>
        <taxon>Bacillati</taxon>
        <taxon>Bacillota</taxon>
        <taxon>Clostridia</taxon>
        <taxon>Eubacteriales</taxon>
        <taxon>Clostridiaceae</taxon>
        <taxon>Clostridium</taxon>
    </lineage>
</organism>
<dbReference type="Pfam" id="PF21089">
    <property type="entry name" value="PKS_DH_N"/>
    <property type="match status" value="1"/>
</dbReference>
<comment type="pathway">
    <text evidence="3">Antibiotic biosynthesis; bacillaene biosynthesis.</text>
</comment>
<sequence length="4049" mass="446719">MDKQLTLSDILEKVKNKELSARDGYRLIKASPGCALAEIEAAKPAASFSYNWTETKDPPADQLVQGIVLVISQTEELAAKLRERGGQDEDNTVISVTPGGGFEEYGPRQYRINLNQQEDYQQLFIHLQNDGLIPDLIIHSASAPGSGQELESGIYSVFMTVKAFLTCRRNGDVNFLYVYPTDGKPQPAFTAVSAFLKSLQLEFLKFKGKTIGCKENSGADFFAAVCCESAARFTGADTILYQNDKRYVKKLAEYDCANDIQPSLLKNGGAYLITGGIGSLGMSIAEFLINNYQADIILVSRSDPGPEQQEMIRKLQKTGQTIHHLKTDITVKAAVDNMMEKTADLLGRLNGIIHCAGILKDSLFPDKSLEQFKQVIGPKVKGTMLLDQASERLPLDFVMFASSSTAVLGNIGQSDYAYANSFMDFYTELREVKSVKGLCCGKTISVNWPLLAGGRMDVGKETKALLEKTAGIIPLSHSKCLNVFITALSSNLKQLVVFDGDIGKIKQLAAKRFADQEAVPVPGPAPDKVSPDLPEQELINKMKDQISDVIHNLLKIEKNQIDFTDDMQDYGFDSVTQTRFINEINAVYNFEYTPAVFYELEEPTLECLVTYLYKEQHAAIAQYYRLSAEQTEQVISLPRQKTVKEGKSSDQPSMGEEKIAIIGISCVMPGSGNAQEFWTNLIGDKELIRRIPAERLRKGAFSELDPEQIQAGFIEDVAMFDNKFFGISPREAKYMDPQQRILLEEIWHAFEDAGYAVPKFSDSDTGVFIGAASVEYFELWKENRTEVDPYAATGMSSSLLANRISYLFNFHGPSVTVDTACSSALTAICHAVDNIRAKRCRIAVAGGINLLLSSSSFQAFGAAGMLNSDGKCRPFDEKANGYTRGEGCGVVILKPLTDAVRDHDHIYGIIEGTAMNHGGRANSLTAPNALAQAKLVEQAYENAGIAPSSVSYIETHGTGTRLGDPVEINGLKKAFEALYKRENMPLSKQHVCGLGSVKANIGHLEGASGIAGLIKVLLAMQHRRLPGLKHYQKLNPMICLKDTPFFIVESEASWDTGVNEHGEELSRVAGVSSFGFGGSNAHLVIREYKKNREPEFALPAQAIPVSAKSEDSLKCYLKALKDFLNTASAAPVNLNDLAYTFQTGREPMPVRAVFIVREIMELPALLEQVLSGSQQYHKPIKGGSVPEDSKAEELALHWLEADAVDWYALYDAHRPFKISLPVYPFEKKEFWLPLKEHQVIPEKAEEQCQDKEPERIRLRLHHDPESGNSYGTAAIPAGKIRPAEVSMEVPGMTGMIKELISEILHLSVDEIDPEIPMNEYGLDSIASVELAKKISGKLNTQYKADLIYEYPTVNKLSYYLVQCNGTVPVQNVMAADIGDDDIAVIGMSGRFPGAENTDQFWSMLKAGGDGICEIPKDRWDIREFYDEDPQKNGKTNCRWGGFISGIDKFDPLFFRISPTEAQVIDPQQRIFLEECYRALEDAGYARERLDGSKCGVYVGVVNYNEYGKLLEGTDYDDDLGHAMLGSSNAILASRISYFLNLRGPAMAIDTACSSSHVAIHLACKALLNQEIDLALAGGVMLQIGPKRFLLTSKSGALSPTGKCRTFDNQADGYVPGEGAGAVVLKRLGRAVEDRDNILGIIKGSCVNQDGMTNGITAPSAASQRELELELYRQTGINPDTISYVEAHGTGTKLGDPIEVHALSQAFGQYTSRKQFCGIGSVKTNIGHGAAAAGISAVIKVLLSMRHRQLVPSLNYYTPNEHIDFENSPFYVNTRLTGWEPVLTDKRRAAVSGFGLSGTNCHIILEEPPEPDKNIYSLPYCLIMLSAKSKSALAARISDLKQYLLSNPGLSLADISYTLSEGRSHYNFRFAAVVDTTASLVQCLEAVSSGRPEEWPCYFGSNAVQNVDSTGIRTEISQLITQLNESSEDEPVRKIFDRLARHYTAGGDLDLNNFFRQHRTRTVELPAYPFDPQRCWADRKNAGRGSGAINCHMKKSMVTADETEQIYQLVVDGSEFYLREHVIDGNKVFPAVAFLELAIRAGERFSSSEHLSIQNIVFAAPLIVGKAPVTIQIKLCRQQTRILFQINANNDNGNPQIHSQGYLIEEASPAGQQKMVPVNVSEVINKCGKNLKRDQIYHLYQTIGVEYSGTFCSLNEICYDQDEALSRFNEEIFPLDPEFKLHPVLVDGLLQTTLGIGLEAKEAQQCNYLPYVIEKVISYGDYNRAVYGYVIKNKITKNDKELMKFDIMLLDKDGVILLQLKNLSVRATGRKDGPPHESPVSADTLNDSRGLRYYQWIERPLPLSSVSDNHEISQIMLFDDDTGLELQISRDYPEIALLRNGLAEVNTVDELTDRADKFYIIYRCPPDYFKTDCEIQPGDLFYPLFTLVKTLARLRQPANILFLYQTSQSVTQALCRAAGAFAKSVIKELPGIQIKTIEQSSEGLNYPGTAVLLDELQSGGTAEIRYDSSCRSERVPADFNPVRSVPAIRQGFKEHGIYLITGGSGGLGLIFAEYLVRSYDAFVILCGRTEPDQSRRQKIRAFDQQQKNTVFLTCDLNSQEQVSKLLDRIKADYGNPDGVIHAAGIIDDGYIIKKEIDSVSTIINPKIRGTIHLVNALKHQPLDLFIGFSAIAAVTGNAGQCDYAYANRFMDEYLSLLSRDQEWQSHVLTTISINWPLWKEGGMRLDERLSCLLEQTKTIPLESAAGISALETIIKSGKTNVAVFAGGAAEVKQHHTTPRPEEAEADIGQIDKKLLAVIEEHLQISPGVVDLHKDLREYGYDSINLTVLANLINRKYGLEITPALFFEADELTVHSLSELLKDYFCPMGGIADDIPVRTVNEVKTIPDDPGNQSIAIIGISGRMPGSDDLEEFWNNLQAGNSLVTEIPKDRWDWQEYYGNPLDEDGKTDCKWGAFLNDVDTFDAKFFNISRREAELMDPQQRIMLEVVWSLLENAGYHPNRFKDLKTGLYLGIAGSDYSQLVSQSQDGIKAQAATGLSHAMTANRISYLFDFQGPCEAINTSCSSSLVAVHNAVRAIRCGECEMAVAGGVNVILSPVSQIGFGKVGVLSKTGKCRTFDCDADGIVRGEGAGAVLLKKLSDARRDGDHIYAIIRETGVNHGGHSSSLTAPNPQGQIRLLTETYQKAGINPETISYIECHGTGTKLGDPVEINALKKAFDQLQRQWGQENHTRKSCGLGSVKTNIGHLEAASGIAGLLKVVLAMKHQVIPGNAGFKQLNPYINLDGSPFYIARESSRWETSETPRRAGISSFGMGGTNAHVILEEYQENECAQAVSQDKYLMLLSAKNLRTLKRYSNILCSYIKRYGSSDTRFLSGICYTFAAERVHLNHRLAIIFSNIDQLADSLKRFTDHEAAWTDCFLYGEVKEGEKVINVSEEELKLEWNSKNYDKIAQIWCTGMNIPFQTIYGDQHPERVPVPTYPFEKDHYWITACPSDHSDARSLNYGSPEWHTVDFSDQEVCTDQSAEAIIIFSGNSREAAEMLQRKLGGRCKKIIDAAGLSSVNSAGAEPYIKSAKEIYLIGNLQKPQQTDDAEALSGIAEKEVLLFKHLVGMLDGLKVIYRPVKLIIVTAGTWIVNRQDICYPGSAAVFGFAGVAGREYPQADIRYYDLSLFQSWRFEQQDVPVLLKAVATSVGRWPNPAAVRDGCLYERNVAALQLTEAEPVGFREQGVYLILGGTGGIGYQLAMYLAGHYHAKLVLLGRRAVSPAIEEKLRNISQKGGTVSYLQADASSQQDMDQAVNQTIAKYGVIHGAIHSAAVLHDRIIAGLTDQELIDVLKPKLQGSIHFGKALQACRPDFLLLFSSAASFTGRAGRAAYTAANTFQDACGEYLGQLAAYPVKVINWGNWDGTGMAADEKLSLLFRTARIKPIGVDEGMMGLERILKSERQQIVVTGGTVPNKNAEESSAVPPVVPVPDARLIEEQVITCLCDVLKLTKDEVCSSDTFDDMGVDSVLAIEIVHKLNSTLAATLRNTDLFNYPTVRLLTNYLNESMAKQSSVQLNNQSDSQMLSLFDGLRSGDIDVEQALSTLDGWDG</sequence>
<dbReference type="PROSITE" id="PS50075">
    <property type="entry name" value="CARRIER"/>
    <property type="match status" value="4"/>
</dbReference>
<dbReference type="InterPro" id="IPR050091">
    <property type="entry name" value="PKS_NRPS_Biosynth_Enz"/>
</dbReference>
<feature type="domain" description="Carrier" evidence="10">
    <location>
        <begin position="537"/>
        <end position="616"/>
    </location>
</feature>
<reference evidence="13 14" key="1">
    <citation type="submission" date="2023-10" db="EMBL/GenBank/DDBJ databases">
        <title>A novel Glycoside Hydrolase 43-Like Enzyme from Clostrdium boliviensis is an Endo-xylanase, and a Candidate for Xylooligosaccharides Production from Different Xylan Substrates.</title>
        <authorList>
            <person name="Alvarez M.T."/>
            <person name="Rocabado-Villegas L.R."/>
            <person name="Salas-Veizaga D.M."/>
            <person name="Linares-Pasten J.A."/>
            <person name="Gudmundsdottir E.E."/>
            <person name="Hreggvidsson G.O."/>
            <person name="Adlercreutz P."/>
            <person name="Nordberg Karlsson E."/>
        </authorList>
    </citation>
    <scope>NUCLEOTIDE SEQUENCE [LARGE SCALE GENOMIC DNA]</scope>
    <source>
        <strain evidence="13 14">E-1</strain>
    </source>
</reference>
<dbReference type="Gene3D" id="3.40.47.10">
    <property type="match status" value="3"/>
</dbReference>
<dbReference type="CDD" id="cd08953">
    <property type="entry name" value="KR_2_SDR_x"/>
    <property type="match status" value="3"/>
</dbReference>
<dbReference type="SMART" id="SM00826">
    <property type="entry name" value="PKS_DH"/>
    <property type="match status" value="1"/>
</dbReference>
<evidence type="ECO:0000259" key="11">
    <source>
        <dbReference type="PROSITE" id="PS52004"/>
    </source>
</evidence>
<dbReference type="InterPro" id="IPR020806">
    <property type="entry name" value="PKS_PP-bd"/>
</dbReference>
<dbReference type="SMART" id="SM01294">
    <property type="entry name" value="PKS_PP_betabranch"/>
    <property type="match status" value="2"/>
</dbReference>
<dbReference type="CDD" id="cd00833">
    <property type="entry name" value="PKS"/>
    <property type="match status" value="3"/>
</dbReference>
<dbReference type="InterPro" id="IPR013968">
    <property type="entry name" value="PKS_KR"/>
</dbReference>
<feature type="active site" description="Proton acceptor; for dehydratase activity" evidence="9">
    <location>
        <position position="2020"/>
    </location>
</feature>
<comment type="function">
    <text evidence="1">Involved in some intermediate steps for the synthesis of the antibiotic polyketide bacillaene which is involved in secondary metabolism.</text>
</comment>